<organism evidence="1 2">
    <name type="scientific">Massariosphaeria phaeospora</name>
    <dbReference type="NCBI Taxonomy" id="100035"/>
    <lineage>
        <taxon>Eukaryota</taxon>
        <taxon>Fungi</taxon>
        <taxon>Dikarya</taxon>
        <taxon>Ascomycota</taxon>
        <taxon>Pezizomycotina</taxon>
        <taxon>Dothideomycetes</taxon>
        <taxon>Pleosporomycetidae</taxon>
        <taxon>Pleosporales</taxon>
        <taxon>Pleosporales incertae sedis</taxon>
        <taxon>Massariosphaeria</taxon>
    </lineage>
</organism>
<dbReference type="Proteomes" id="UP000481861">
    <property type="component" value="Unassembled WGS sequence"/>
</dbReference>
<sequence length="330" mass="36984">HSLALLYACKQITQEIGSHWIGWVLCNFQSPESLLDILTELPSAKVAAIRHVRVNGRPVMLSLPHDDVYYRLTWILKLVPHLQLDTLTVLGGSANNISGGPAQVDYNTLNGLIRHGTGWKELHYITPNSSILSFQKTERFRKVYLRQPQPDAWRSALFQRDGPNSGASVTIYRSKTGTPGSILNHHEKEIFEQNVAPQHLEDFGLEKDPVLISPGERQKEVLIIVKRGRDADIMEEVSKPPYDQTYDIRALAEDKTWSEIRENYTEGGGGDEYGGGPRLPPVIMDKYGSNAYEIDWADNKDSDIAGGGGQSEDWDPARAADLFRSRFVGF</sequence>
<comment type="caution">
    <text evidence="1">The sequence shown here is derived from an EMBL/GenBank/DDBJ whole genome shotgun (WGS) entry which is preliminary data.</text>
</comment>
<proteinExistence type="predicted"/>
<feature type="non-terminal residue" evidence="1">
    <location>
        <position position="1"/>
    </location>
</feature>
<name>A0A7C8IFB1_9PLEO</name>
<accession>A0A7C8IFB1</accession>
<dbReference type="AlphaFoldDB" id="A0A7C8IFB1"/>
<reference evidence="1 2" key="1">
    <citation type="submission" date="2020-01" db="EMBL/GenBank/DDBJ databases">
        <authorList>
            <consortium name="DOE Joint Genome Institute"/>
            <person name="Haridas S."/>
            <person name="Albert R."/>
            <person name="Binder M."/>
            <person name="Bloem J."/>
            <person name="Labutti K."/>
            <person name="Salamov A."/>
            <person name="Andreopoulos B."/>
            <person name="Baker S.E."/>
            <person name="Barry K."/>
            <person name="Bills G."/>
            <person name="Bluhm B.H."/>
            <person name="Cannon C."/>
            <person name="Castanera R."/>
            <person name="Culley D.E."/>
            <person name="Daum C."/>
            <person name="Ezra D."/>
            <person name="Gonzalez J.B."/>
            <person name="Henrissat B."/>
            <person name="Kuo A."/>
            <person name="Liang C."/>
            <person name="Lipzen A."/>
            <person name="Lutzoni F."/>
            <person name="Magnuson J."/>
            <person name="Mondo S."/>
            <person name="Nolan M."/>
            <person name="Ohm R."/>
            <person name="Pangilinan J."/>
            <person name="Park H.-J.H."/>
            <person name="Ramirez L."/>
            <person name="Alfaro M."/>
            <person name="Sun H."/>
            <person name="Tritt A."/>
            <person name="Yoshinaga Y."/>
            <person name="Zwiers L.-H.L."/>
            <person name="Turgeon B.G."/>
            <person name="Goodwin S.B."/>
            <person name="Spatafora J.W."/>
            <person name="Crous P.W."/>
            <person name="Grigoriev I.V."/>
        </authorList>
    </citation>
    <scope>NUCLEOTIDE SEQUENCE [LARGE SCALE GENOMIC DNA]</scope>
    <source>
        <strain evidence="1 2">CBS 611.86</strain>
    </source>
</reference>
<dbReference type="OrthoDB" id="72726at2759"/>
<protein>
    <submittedName>
        <fullName evidence="1">Uncharacterized protein</fullName>
    </submittedName>
</protein>
<dbReference type="EMBL" id="JAADJZ010000005">
    <property type="protein sequence ID" value="KAF2874873.1"/>
    <property type="molecule type" value="Genomic_DNA"/>
</dbReference>
<keyword evidence="2" id="KW-1185">Reference proteome</keyword>
<evidence type="ECO:0000313" key="1">
    <source>
        <dbReference type="EMBL" id="KAF2874873.1"/>
    </source>
</evidence>
<gene>
    <name evidence="1" type="ORF">BDV95DRAFT_656595</name>
</gene>
<evidence type="ECO:0000313" key="2">
    <source>
        <dbReference type="Proteomes" id="UP000481861"/>
    </source>
</evidence>